<dbReference type="CDD" id="cd00866">
    <property type="entry name" value="PEBP_euk"/>
    <property type="match status" value="1"/>
</dbReference>
<feature type="region of interest" description="Disordered" evidence="6">
    <location>
        <begin position="1"/>
        <end position="41"/>
    </location>
</feature>
<comment type="subcellular location">
    <subcellularLocation>
        <location evidence="1">Mitochondrion</location>
    </subcellularLocation>
</comment>
<feature type="region of interest" description="Disordered" evidence="6">
    <location>
        <begin position="72"/>
        <end position="98"/>
    </location>
</feature>
<dbReference type="STRING" id="321614.Q0TWI8"/>
<dbReference type="FunFam" id="3.90.280.10:FF:000004">
    <property type="entry name" value="Mitochondrial large ribosomal subunit YmL35"/>
    <property type="match status" value="1"/>
</dbReference>
<dbReference type="eggNOG" id="KOG3346">
    <property type="taxonomic scope" value="Eukaryota"/>
</dbReference>
<keyword evidence="2" id="KW-0496">Mitochondrion</keyword>
<evidence type="ECO:0000256" key="1">
    <source>
        <dbReference type="ARBA" id="ARBA00004173"/>
    </source>
</evidence>
<dbReference type="FunFam" id="1.20.58.1180:FF:000001">
    <property type="entry name" value="Mitochondrial large ribosomal subunit YmL35"/>
    <property type="match status" value="1"/>
</dbReference>
<dbReference type="VEuPathDB" id="FungiDB:JI435_161150"/>
<dbReference type="Proteomes" id="UP000001055">
    <property type="component" value="Unassembled WGS sequence"/>
</dbReference>
<protein>
    <recommendedName>
        <fullName evidence="5">Large ribosomal subunit protein mL38</fullName>
    </recommendedName>
</protein>
<dbReference type="Gene3D" id="1.20.58.1180">
    <property type="match status" value="1"/>
</dbReference>
<dbReference type="EMBL" id="CH445367">
    <property type="protein sequence ID" value="EAT76487.2"/>
    <property type="molecule type" value="Genomic_DNA"/>
</dbReference>
<feature type="compositionally biased region" description="Basic and acidic residues" evidence="6">
    <location>
        <begin position="89"/>
        <end position="98"/>
    </location>
</feature>
<evidence type="ECO:0000313" key="7">
    <source>
        <dbReference type="EMBL" id="EAT76487.2"/>
    </source>
</evidence>
<evidence type="ECO:0000256" key="3">
    <source>
        <dbReference type="ARBA" id="ARBA00037226"/>
    </source>
</evidence>
<dbReference type="InterPro" id="IPR035810">
    <property type="entry name" value="PEBP_euk"/>
</dbReference>
<dbReference type="AlphaFoldDB" id="Q0TWI8"/>
<organism evidence="7 8">
    <name type="scientific">Phaeosphaeria nodorum (strain SN15 / ATCC MYA-4574 / FGSC 10173)</name>
    <name type="common">Glume blotch fungus</name>
    <name type="synonym">Parastagonospora nodorum</name>
    <dbReference type="NCBI Taxonomy" id="321614"/>
    <lineage>
        <taxon>Eukaryota</taxon>
        <taxon>Fungi</taxon>
        <taxon>Dikarya</taxon>
        <taxon>Ascomycota</taxon>
        <taxon>Pezizomycotina</taxon>
        <taxon>Dothideomycetes</taxon>
        <taxon>Pleosporomycetidae</taxon>
        <taxon>Pleosporales</taxon>
        <taxon>Pleosporineae</taxon>
        <taxon>Phaeosphaeriaceae</taxon>
        <taxon>Parastagonospora</taxon>
    </lineage>
</organism>
<dbReference type="RefSeq" id="XP_001806242.1">
    <property type="nucleotide sequence ID" value="XM_001806190.1"/>
</dbReference>
<dbReference type="InParanoid" id="Q0TWI8"/>
<evidence type="ECO:0000256" key="2">
    <source>
        <dbReference type="ARBA" id="ARBA00023128"/>
    </source>
</evidence>
<reference evidence="8" key="1">
    <citation type="journal article" date="2007" name="Plant Cell">
        <title>Dothideomycete-plant interactions illuminated by genome sequencing and EST analysis of the wheat pathogen Stagonospora nodorum.</title>
        <authorList>
            <person name="Hane J.K."/>
            <person name="Lowe R.G."/>
            <person name="Solomon P.S."/>
            <person name="Tan K.C."/>
            <person name="Schoch C.L."/>
            <person name="Spatafora J.W."/>
            <person name="Crous P.W."/>
            <person name="Kodira C."/>
            <person name="Birren B.W."/>
            <person name="Galagan J.E."/>
            <person name="Torriani S.F."/>
            <person name="McDonald B.A."/>
            <person name="Oliver R.P."/>
        </authorList>
    </citation>
    <scope>NUCLEOTIDE SEQUENCE [LARGE SCALE GENOMIC DNA]</scope>
    <source>
        <strain evidence="8">SN15 / ATCC MYA-4574 / FGSC 10173</strain>
    </source>
</reference>
<evidence type="ECO:0000256" key="4">
    <source>
        <dbReference type="ARBA" id="ARBA00038016"/>
    </source>
</evidence>
<proteinExistence type="inferred from homology"/>
<comment type="function">
    <text evidence="3">Component of the mitochondrial ribosome (mitoribosome), a dedicated translation machinery responsible for the synthesis of mitochondrial genome-encoded proteins, including at least some of the essential transmembrane subunits of the mitochondrial respiratory chain. The mitoribosomes are attached to the mitochondrial inner membrane and translation products are cotranslationally integrated into the membrane.</text>
</comment>
<evidence type="ECO:0000256" key="5">
    <source>
        <dbReference type="ARBA" id="ARBA00039444"/>
    </source>
</evidence>
<name>Q0TWI8_PHANO</name>
<evidence type="ECO:0000313" key="8">
    <source>
        <dbReference type="Proteomes" id="UP000001055"/>
    </source>
</evidence>
<dbReference type="InterPro" id="IPR036610">
    <property type="entry name" value="PEBP-like_sf"/>
</dbReference>
<dbReference type="GO" id="GO:0005739">
    <property type="term" value="C:mitochondrion"/>
    <property type="evidence" value="ECO:0007669"/>
    <property type="project" value="UniProtKB-SubCell"/>
</dbReference>
<dbReference type="GeneID" id="5983172"/>
<dbReference type="KEGG" id="pno:SNOG_16115"/>
<dbReference type="PANTHER" id="PTHR11362">
    <property type="entry name" value="PHOSPHATIDYLETHANOLAMINE-BINDING PROTEIN"/>
    <property type="match status" value="1"/>
</dbReference>
<accession>Q0TWI8</accession>
<dbReference type="Gene3D" id="3.90.280.10">
    <property type="entry name" value="PEBP-like"/>
    <property type="match status" value="1"/>
</dbReference>
<dbReference type="PANTHER" id="PTHR11362:SF82">
    <property type="entry name" value="PHOSPHATIDYLETHANOLAMINE-BINDING PROTEIN 4"/>
    <property type="match status" value="1"/>
</dbReference>
<sequence>MPEGRGSEVAELTMSKHQSGVEQDTNDTFNSAMASAAPSARQFSTCLRCIRRVSSANGSPRRFLSSSAIAREEVQAQSSTPAPPAPPPSDDKTLTDSKEKKAVPDFMQKWGTLDPQTVENKKLERRLLRREGVQPVGSRRRRAALGRSALKQAPEVPFEQLPYQCFQEARKILLEDRQEKIKAIETQQLRIKNLTDQDPAVSGGQHAKKIRLESMRKHLEELVILADINDPIVKRKFEDGEGDMNKPIYRHLAEKKWRSYKRLVLDQRLTQMNVVPDFLPTLDVVADIDIGFGRKPVAPGEFVESFISEKMPRLKVQTFTPGERLVTVVVVDGDVPVVEEDSFASRCHFVASNIPLSPTRTSIPLQRIAQEDAKATDASAKKIALPWAAPWAHKGAPYHRLAIFVMEQKEAKPLDMGKLGATKREKFNLRSFVDKHKLSPITATLFRTQWDETMAGVMERAGLKDQVGVELKRRRVEPLPYKRRTERMR</sequence>
<feature type="compositionally biased region" description="Polar residues" evidence="6">
    <location>
        <begin position="15"/>
        <end position="33"/>
    </location>
</feature>
<dbReference type="HOGENOM" id="CLU_035836_0_0_1"/>
<dbReference type="Pfam" id="PF01161">
    <property type="entry name" value="PBP"/>
    <property type="match status" value="1"/>
</dbReference>
<comment type="similarity">
    <text evidence="4">Belongs to the phosphatidylethanolamine-binding protein family. Mitochondrion-specific ribosomal protein mL38 subfamily.</text>
</comment>
<dbReference type="InterPro" id="IPR008914">
    <property type="entry name" value="PEBP"/>
</dbReference>
<dbReference type="SUPFAM" id="SSF49777">
    <property type="entry name" value="PEBP-like"/>
    <property type="match status" value="1"/>
</dbReference>
<evidence type="ECO:0000256" key="6">
    <source>
        <dbReference type="SAM" id="MobiDB-lite"/>
    </source>
</evidence>
<gene>
    <name evidence="7" type="ORF">SNOG_16115</name>
</gene>